<accession>A0A6J5QP41</accession>
<name>A0A6J5QP41_9CAUD</name>
<sequence>MSGGYTRWKLFNQWEVVADSGVVVFLDLRNGISVINRYKSMYEGSFTQTSNRVVNGSKVTITAPDPVSTGTSDHSLKLDVNGVTTGWGYGQFIDVDSSTVWMPISIQSWPNQMVTDMSGYKMNYNLPIFLTSHPIGSFAVDKFGNRFESYIYPTKYNEGRVVNTIAGEDAVSISKIAKPAAFYPVAPI</sequence>
<dbReference type="EMBL" id="LR796921">
    <property type="protein sequence ID" value="CAB4173864.1"/>
    <property type="molecule type" value="Genomic_DNA"/>
</dbReference>
<evidence type="ECO:0000313" key="2">
    <source>
        <dbReference type="EMBL" id="CAB4186180.1"/>
    </source>
</evidence>
<evidence type="ECO:0000313" key="3">
    <source>
        <dbReference type="EMBL" id="CAB4204393.1"/>
    </source>
</evidence>
<evidence type="ECO:0000313" key="1">
    <source>
        <dbReference type="EMBL" id="CAB4173864.1"/>
    </source>
</evidence>
<proteinExistence type="predicted"/>
<gene>
    <name evidence="2" type="ORF">UFOVP1138_16</name>
    <name evidence="3" type="ORF">UFOVP1394_13</name>
    <name evidence="1" type="ORF">UFOVP975_15</name>
</gene>
<dbReference type="EMBL" id="LR797345">
    <property type="protein sequence ID" value="CAB4204393.1"/>
    <property type="molecule type" value="Genomic_DNA"/>
</dbReference>
<reference evidence="2" key="1">
    <citation type="submission" date="2020-05" db="EMBL/GenBank/DDBJ databases">
        <authorList>
            <person name="Chiriac C."/>
            <person name="Salcher M."/>
            <person name="Ghai R."/>
            <person name="Kavagutti S V."/>
        </authorList>
    </citation>
    <scope>NUCLEOTIDE SEQUENCE</scope>
</reference>
<dbReference type="EMBL" id="LR797086">
    <property type="protein sequence ID" value="CAB4186180.1"/>
    <property type="molecule type" value="Genomic_DNA"/>
</dbReference>
<organism evidence="2">
    <name type="scientific">uncultured Caudovirales phage</name>
    <dbReference type="NCBI Taxonomy" id="2100421"/>
    <lineage>
        <taxon>Viruses</taxon>
        <taxon>Duplodnaviria</taxon>
        <taxon>Heunggongvirae</taxon>
        <taxon>Uroviricota</taxon>
        <taxon>Caudoviricetes</taxon>
        <taxon>Peduoviridae</taxon>
        <taxon>Maltschvirus</taxon>
        <taxon>Maltschvirus maltsch</taxon>
    </lineage>
</organism>
<protein>
    <submittedName>
        <fullName evidence="2">Uncharacterized protein</fullName>
    </submittedName>
</protein>